<sequence length="296" mass="32496">MIFCALLTFTMRPLVSYDDITAPQPPLQLPVTNSMNQPPSKRRKPNQKSGGGRQPQRVQHWDDPGNNVPAMNYNDSAPSTSNASAAAANEESYEEEYEEEESRELTHDEIWDDSALLDAWNSAMAEYEAFHGPGKKWKEEPVKKSPLWYNVPVSSTTESKSKAPAGPPIVSAQNGESGTEHGELDADSTPLNFNTYVPTHDPSLASTIPCYPSAAPTTSYDFTNYQGPMVSQDGVLARLVAMYWGGYWTAVYHCQRANAVPPIGSAEGSGEDELEKEVDGDDVVDETDDDMMPAQR</sequence>
<accession>A0A1C7MQR3</accession>
<dbReference type="Proteomes" id="UP000092993">
    <property type="component" value="Unassembled WGS sequence"/>
</dbReference>
<feature type="compositionally biased region" description="Acidic residues" evidence="1">
    <location>
        <begin position="269"/>
        <end position="296"/>
    </location>
</feature>
<feature type="region of interest" description="Disordered" evidence="1">
    <location>
        <begin position="262"/>
        <end position="296"/>
    </location>
</feature>
<evidence type="ECO:0000256" key="1">
    <source>
        <dbReference type="SAM" id="MobiDB-lite"/>
    </source>
</evidence>
<feature type="compositionally biased region" description="Acidic residues" evidence="1">
    <location>
        <begin position="91"/>
        <end position="102"/>
    </location>
</feature>
<dbReference type="OMA" id="AMTAMYW"/>
<evidence type="ECO:0000313" key="5">
    <source>
        <dbReference type="Proteomes" id="UP000092993"/>
    </source>
</evidence>
<name>A0A1C7MQR3_GRIFR</name>
<feature type="domain" description="Survival Motor Neuron Gemin2-binding" evidence="3">
    <location>
        <begin position="108"/>
        <end position="131"/>
    </location>
</feature>
<dbReference type="OrthoDB" id="197400at2759"/>
<evidence type="ECO:0000256" key="2">
    <source>
        <dbReference type="SAM" id="SignalP"/>
    </source>
</evidence>
<keyword evidence="5" id="KW-1185">Reference proteome</keyword>
<gene>
    <name evidence="4" type="ORF">A0H81_00155</name>
</gene>
<feature type="region of interest" description="Disordered" evidence="1">
    <location>
        <begin position="23"/>
        <end position="107"/>
    </location>
</feature>
<dbReference type="InterPro" id="IPR049481">
    <property type="entry name" value="SMN_G2-BD"/>
</dbReference>
<dbReference type="STRING" id="5627.A0A1C7MQR3"/>
<evidence type="ECO:0000259" key="3">
    <source>
        <dbReference type="Pfam" id="PF20636"/>
    </source>
</evidence>
<dbReference type="Pfam" id="PF20636">
    <property type="entry name" value="SMN_G2-BD"/>
    <property type="match status" value="1"/>
</dbReference>
<reference evidence="4 5" key="1">
    <citation type="submission" date="2016-03" db="EMBL/GenBank/DDBJ databases">
        <title>Whole genome sequencing of Grifola frondosa 9006-11.</title>
        <authorList>
            <person name="Min B."/>
            <person name="Park H."/>
            <person name="Kim J.-G."/>
            <person name="Cho H."/>
            <person name="Oh Y.-L."/>
            <person name="Kong W.-S."/>
            <person name="Choi I.-G."/>
        </authorList>
    </citation>
    <scope>NUCLEOTIDE SEQUENCE [LARGE SCALE GENOMIC DNA]</scope>
    <source>
        <strain evidence="4 5">9006-11</strain>
    </source>
</reference>
<feature type="compositionally biased region" description="Low complexity" evidence="1">
    <location>
        <begin position="76"/>
        <end position="90"/>
    </location>
</feature>
<feature type="chain" id="PRO_5008889268" description="Survival Motor Neuron Gemin2-binding domain-containing protein" evidence="2">
    <location>
        <begin position="18"/>
        <end position="296"/>
    </location>
</feature>
<protein>
    <recommendedName>
        <fullName evidence="3">Survival Motor Neuron Gemin2-binding domain-containing protein</fullName>
    </recommendedName>
</protein>
<feature type="signal peptide" evidence="2">
    <location>
        <begin position="1"/>
        <end position="17"/>
    </location>
</feature>
<dbReference type="CDD" id="cd22851">
    <property type="entry name" value="SMN_N"/>
    <property type="match status" value="1"/>
</dbReference>
<dbReference type="EMBL" id="LUGG01000001">
    <property type="protein sequence ID" value="OBZ79200.1"/>
    <property type="molecule type" value="Genomic_DNA"/>
</dbReference>
<feature type="compositionally biased region" description="Polar residues" evidence="1">
    <location>
        <begin position="30"/>
        <end position="39"/>
    </location>
</feature>
<feature type="region of interest" description="Disordered" evidence="1">
    <location>
        <begin position="155"/>
        <end position="187"/>
    </location>
</feature>
<comment type="caution">
    <text evidence="4">The sequence shown here is derived from an EMBL/GenBank/DDBJ whole genome shotgun (WGS) entry which is preliminary data.</text>
</comment>
<organism evidence="4 5">
    <name type="scientific">Grifola frondosa</name>
    <name type="common">Maitake</name>
    <name type="synonym">Polyporus frondosus</name>
    <dbReference type="NCBI Taxonomy" id="5627"/>
    <lineage>
        <taxon>Eukaryota</taxon>
        <taxon>Fungi</taxon>
        <taxon>Dikarya</taxon>
        <taxon>Basidiomycota</taxon>
        <taxon>Agaricomycotina</taxon>
        <taxon>Agaricomycetes</taxon>
        <taxon>Polyporales</taxon>
        <taxon>Grifolaceae</taxon>
        <taxon>Grifola</taxon>
    </lineage>
</organism>
<proteinExistence type="predicted"/>
<dbReference type="AlphaFoldDB" id="A0A1C7MQR3"/>
<evidence type="ECO:0000313" key="4">
    <source>
        <dbReference type="EMBL" id="OBZ79200.1"/>
    </source>
</evidence>
<keyword evidence="2" id="KW-0732">Signal</keyword>